<dbReference type="InterPro" id="IPR045324">
    <property type="entry name" value="Small_multidrug_res"/>
</dbReference>
<keyword evidence="4 8" id="KW-0812">Transmembrane</keyword>
<keyword evidence="5 9" id="KW-1133">Transmembrane helix</keyword>
<name>A0A316HTL7_9SPHI</name>
<protein>
    <submittedName>
        <fullName evidence="10">Quaternary ammonium compound-resistance protein SugE</fullName>
    </submittedName>
</protein>
<feature type="transmembrane region" description="Helical" evidence="9">
    <location>
        <begin position="74"/>
        <end position="95"/>
    </location>
</feature>
<dbReference type="SUPFAM" id="SSF103481">
    <property type="entry name" value="Multidrug resistance efflux transporter EmrE"/>
    <property type="match status" value="1"/>
</dbReference>
<dbReference type="GO" id="GO:0022857">
    <property type="term" value="F:transmembrane transporter activity"/>
    <property type="evidence" value="ECO:0007669"/>
    <property type="project" value="InterPro"/>
</dbReference>
<evidence type="ECO:0000256" key="1">
    <source>
        <dbReference type="ARBA" id="ARBA00004651"/>
    </source>
</evidence>
<feature type="transmembrane region" description="Helical" evidence="9">
    <location>
        <begin position="101"/>
        <end position="120"/>
    </location>
</feature>
<comment type="subcellular location">
    <subcellularLocation>
        <location evidence="1 8">Cell membrane</location>
        <topology evidence="1 8">Multi-pass membrane protein</topology>
    </subcellularLocation>
</comment>
<evidence type="ECO:0000256" key="5">
    <source>
        <dbReference type="ARBA" id="ARBA00022989"/>
    </source>
</evidence>
<dbReference type="InterPro" id="IPR037185">
    <property type="entry name" value="EmrE-like"/>
</dbReference>
<proteinExistence type="inferred from homology"/>
<keyword evidence="3" id="KW-1003">Cell membrane</keyword>
<evidence type="ECO:0000256" key="4">
    <source>
        <dbReference type="ARBA" id="ARBA00022692"/>
    </source>
</evidence>
<dbReference type="AlphaFoldDB" id="A0A316HTL7"/>
<dbReference type="GO" id="GO:0005886">
    <property type="term" value="C:plasma membrane"/>
    <property type="evidence" value="ECO:0007669"/>
    <property type="project" value="UniProtKB-SubCell"/>
</dbReference>
<dbReference type="Proteomes" id="UP000245678">
    <property type="component" value="Unassembled WGS sequence"/>
</dbReference>
<reference evidence="10 11" key="1">
    <citation type="submission" date="2018-05" db="EMBL/GenBank/DDBJ databases">
        <title>Genomic Encyclopedia of Archaeal and Bacterial Type Strains, Phase II (KMG-II): from individual species to whole genera.</title>
        <authorList>
            <person name="Goeker M."/>
        </authorList>
    </citation>
    <scope>NUCLEOTIDE SEQUENCE [LARGE SCALE GENOMIC DNA]</scope>
    <source>
        <strain evidence="10 11">DSM 19975</strain>
    </source>
</reference>
<evidence type="ECO:0000256" key="2">
    <source>
        <dbReference type="ARBA" id="ARBA00022448"/>
    </source>
</evidence>
<evidence type="ECO:0000256" key="6">
    <source>
        <dbReference type="ARBA" id="ARBA00023136"/>
    </source>
</evidence>
<comment type="similarity">
    <text evidence="7 8">Belongs to the drug/metabolite transporter (DMT) superfamily. Small multidrug resistance (SMR) (TC 2.A.7.1) family.</text>
</comment>
<keyword evidence="11" id="KW-1185">Reference proteome</keyword>
<feature type="transmembrane region" description="Helical" evidence="9">
    <location>
        <begin position="41"/>
        <end position="62"/>
    </location>
</feature>
<evidence type="ECO:0000256" key="7">
    <source>
        <dbReference type="ARBA" id="ARBA00038032"/>
    </source>
</evidence>
<sequence length="125" mass="14226">MAWLYLLIAAAFEAAWTFCLKFMKFSDLKALRWNSVLSLQYGLPVWLPFVGYVLFGIGNIYFFSLSIKSVPTAVAYAVWTAVTLILIKVVEMTFLGERLSFVEIFFMLLIMTGVLGLKFYGPQVK</sequence>
<dbReference type="Pfam" id="PF00893">
    <property type="entry name" value="Multi_Drug_Res"/>
    <property type="match status" value="1"/>
</dbReference>
<keyword evidence="2" id="KW-0813">Transport</keyword>
<evidence type="ECO:0000256" key="3">
    <source>
        <dbReference type="ARBA" id="ARBA00022475"/>
    </source>
</evidence>
<accession>A0A316HTL7</accession>
<dbReference type="RefSeq" id="WP_109607871.1">
    <property type="nucleotide sequence ID" value="NZ_QGHA01000003.1"/>
</dbReference>
<evidence type="ECO:0000313" key="11">
    <source>
        <dbReference type="Proteomes" id="UP000245678"/>
    </source>
</evidence>
<gene>
    <name evidence="10" type="ORF">LX99_02152</name>
</gene>
<evidence type="ECO:0000313" key="10">
    <source>
        <dbReference type="EMBL" id="PWK78312.1"/>
    </source>
</evidence>
<dbReference type="Gene3D" id="1.10.3730.20">
    <property type="match status" value="1"/>
</dbReference>
<dbReference type="EMBL" id="QGHA01000003">
    <property type="protein sequence ID" value="PWK78312.1"/>
    <property type="molecule type" value="Genomic_DNA"/>
</dbReference>
<organism evidence="10 11">
    <name type="scientific">Mucilaginibacter oryzae</name>
    <dbReference type="NCBI Taxonomy" id="468058"/>
    <lineage>
        <taxon>Bacteria</taxon>
        <taxon>Pseudomonadati</taxon>
        <taxon>Bacteroidota</taxon>
        <taxon>Sphingobacteriia</taxon>
        <taxon>Sphingobacteriales</taxon>
        <taxon>Sphingobacteriaceae</taxon>
        <taxon>Mucilaginibacter</taxon>
    </lineage>
</organism>
<comment type="caution">
    <text evidence="10">The sequence shown here is derived from an EMBL/GenBank/DDBJ whole genome shotgun (WGS) entry which is preliminary data.</text>
</comment>
<evidence type="ECO:0000256" key="9">
    <source>
        <dbReference type="SAM" id="Phobius"/>
    </source>
</evidence>
<evidence type="ECO:0000256" key="8">
    <source>
        <dbReference type="RuleBase" id="RU003942"/>
    </source>
</evidence>
<dbReference type="PANTHER" id="PTHR30561">
    <property type="entry name" value="SMR FAMILY PROTON-DEPENDENT DRUG EFFLUX TRANSPORTER SUGE"/>
    <property type="match status" value="1"/>
</dbReference>
<keyword evidence="6 9" id="KW-0472">Membrane</keyword>
<dbReference type="PANTHER" id="PTHR30561:SF1">
    <property type="entry name" value="MULTIDRUG TRANSPORTER EMRE"/>
    <property type="match status" value="1"/>
</dbReference>
<dbReference type="InterPro" id="IPR000390">
    <property type="entry name" value="Small_drug/metabolite_transptr"/>
</dbReference>